<dbReference type="EMBL" id="KB743094">
    <property type="protein sequence ID" value="EOB01436.1"/>
    <property type="molecule type" value="Genomic_DNA"/>
</dbReference>
<keyword evidence="2" id="KW-1185">Reference proteome</keyword>
<sequence>GYHRGGVAVAVFFPWTPWPLPSKKHFSIKSL</sequence>
<protein>
    <submittedName>
        <fullName evidence="1">Uncharacterized protein</fullName>
    </submittedName>
</protein>
<proteinExistence type="predicted"/>
<evidence type="ECO:0000313" key="2">
    <source>
        <dbReference type="Proteomes" id="UP000296049"/>
    </source>
</evidence>
<accession>R0JV90</accession>
<evidence type="ECO:0000313" key="1">
    <source>
        <dbReference type="EMBL" id="EOB01436.1"/>
    </source>
</evidence>
<reference evidence="2" key="1">
    <citation type="journal article" date="2013" name="Nat. Genet.">
        <title>The duck genome and transcriptome provide insight into an avian influenza virus reservoir species.</title>
        <authorList>
            <person name="Huang Y."/>
            <person name="Li Y."/>
            <person name="Burt D.W."/>
            <person name="Chen H."/>
            <person name="Zhang Y."/>
            <person name="Qian W."/>
            <person name="Kim H."/>
            <person name="Gan S."/>
            <person name="Zhao Y."/>
            <person name="Li J."/>
            <person name="Yi K."/>
            <person name="Feng H."/>
            <person name="Zhu P."/>
            <person name="Li B."/>
            <person name="Liu Q."/>
            <person name="Fairley S."/>
            <person name="Magor K.E."/>
            <person name="Du Z."/>
            <person name="Hu X."/>
            <person name="Goodman L."/>
            <person name="Tafer H."/>
            <person name="Vignal A."/>
            <person name="Lee T."/>
            <person name="Kim K.W."/>
            <person name="Sheng Z."/>
            <person name="An Y."/>
            <person name="Searle S."/>
            <person name="Herrero J."/>
            <person name="Groenen M.A."/>
            <person name="Crooijmans R.P."/>
            <person name="Faraut T."/>
            <person name="Cai Q."/>
            <person name="Webster R.G."/>
            <person name="Aldridge J.R."/>
            <person name="Warren W.C."/>
            <person name="Bartschat S."/>
            <person name="Kehr S."/>
            <person name="Marz M."/>
            <person name="Stadler P.F."/>
            <person name="Smith J."/>
            <person name="Kraus R.H."/>
            <person name="Zhao Y."/>
            <person name="Ren L."/>
            <person name="Fei J."/>
            <person name="Morisson M."/>
            <person name="Kaiser P."/>
            <person name="Griffin D.K."/>
            <person name="Rao M."/>
            <person name="Pitel F."/>
            <person name="Wang J."/>
            <person name="Li N."/>
        </authorList>
    </citation>
    <scope>NUCLEOTIDE SEQUENCE [LARGE SCALE GENOMIC DNA]</scope>
</reference>
<feature type="non-terminal residue" evidence="1">
    <location>
        <position position="1"/>
    </location>
</feature>
<name>R0JV90_ANAPL</name>
<feature type="non-terminal residue" evidence="1">
    <location>
        <position position="31"/>
    </location>
</feature>
<dbReference type="Proteomes" id="UP000296049">
    <property type="component" value="Unassembled WGS sequence"/>
</dbReference>
<organism evidence="1 2">
    <name type="scientific">Anas platyrhynchos</name>
    <name type="common">Mallard</name>
    <name type="synonym">Anas boschas</name>
    <dbReference type="NCBI Taxonomy" id="8839"/>
    <lineage>
        <taxon>Eukaryota</taxon>
        <taxon>Metazoa</taxon>
        <taxon>Chordata</taxon>
        <taxon>Craniata</taxon>
        <taxon>Vertebrata</taxon>
        <taxon>Euteleostomi</taxon>
        <taxon>Archelosauria</taxon>
        <taxon>Archosauria</taxon>
        <taxon>Dinosauria</taxon>
        <taxon>Saurischia</taxon>
        <taxon>Theropoda</taxon>
        <taxon>Coelurosauria</taxon>
        <taxon>Aves</taxon>
        <taxon>Neognathae</taxon>
        <taxon>Galloanserae</taxon>
        <taxon>Anseriformes</taxon>
        <taxon>Anatidae</taxon>
        <taxon>Anatinae</taxon>
        <taxon>Anas</taxon>
    </lineage>
</organism>
<dbReference type="AlphaFoldDB" id="R0JV90"/>
<gene>
    <name evidence="1" type="ORF">Anapl_17331</name>
</gene>